<dbReference type="NCBIfam" id="NF047820">
    <property type="entry name" value="TalGalacDh"/>
    <property type="match status" value="1"/>
</dbReference>
<evidence type="ECO:0000259" key="4">
    <source>
        <dbReference type="SMART" id="SM00922"/>
    </source>
</evidence>
<name>A0ABY5P858_9LACT</name>
<dbReference type="CDD" id="cd03316">
    <property type="entry name" value="MR_like"/>
    <property type="match status" value="1"/>
</dbReference>
<comment type="cofactor">
    <cofactor evidence="1">
        <name>Mg(2+)</name>
        <dbReference type="ChEBI" id="CHEBI:18420"/>
    </cofactor>
</comment>
<dbReference type="EMBL" id="CP102453">
    <property type="protein sequence ID" value="UUX34771.1"/>
    <property type="molecule type" value="Genomic_DNA"/>
</dbReference>
<dbReference type="PANTHER" id="PTHR13794:SF58">
    <property type="entry name" value="MITOCHONDRIAL ENOLASE SUPERFAMILY MEMBER 1"/>
    <property type="match status" value="1"/>
</dbReference>
<dbReference type="InterPro" id="IPR046945">
    <property type="entry name" value="RHMD-like"/>
</dbReference>
<dbReference type="RefSeq" id="WP_313794274.1">
    <property type="nucleotide sequence ID" value="NZ_CP102453.1"/>
</dbReference>
<dbReference type="Pfam" id="PF13378">
    <property type="entry name" value="MR_MLE_C"/>
    <property type="match status" value="1"/>
</dbReference>
<dbReference type="SFLD" id="SFLDG00179">
    <property type="entry name" value="mandelate_racemase"/>
    <property type="match status" value="1"/>
</dbReference>
<organism evidence="5 6">
    <name type="scientific">Fundicoccus culcitae</name>
    <dbReference type="NCBI Taxonomy" id="2969821"/>
    <lineage>
        <taxon>Bacteria</taxon>
        <taxon>Bacillati</taxon>
        <taxon>Bacillota</taxon>
        <taxon>Bacilli</taxon>
        <taxon>Lactobacillales</taxon>
        <taxon>Aerococcaceae</taxon>
        <taxon>Fundicoccus</taxon>
    </lineage>
</organism>
<dbReference type="SUPFAM" id="SSF51604">
    <property type="entry name" value="Enolase C-terminal domain-like"/>
    <property type="match status" value="1"/>
</dbReference>
<dbReference type="InterPro" id="IPR036849">
    <property type="entry name" value="Enolase-like_C_sf"/>
</dbReference>
<dbReference type="InterPro" id="IPR029017">
    <property type="entry name" value="Enolase-like_N"/>
</dbReference>
<feature type="domain" description="Mandelate racemase/muconate lactonizing enzyme C-terminal" evidence="4">
    <location>
        <begin position="156"/>
        <end position="253"/>
    </location>
</feature>
<dbReference type="SMART" id="SM00922">
    <property type="entry name" value="MR_MLE"/>
    <property type="match status" value="1"/>
</dbReference>
<sequence length="378" mass="42277">MTNQTDKITQVEVKLLKVPLAKPVSDAKVIMGKQTPLTHVWLTTATIKTEAGYEGYGYVYCKRNGGTAQYALAKEMAPLLIGEDPNDISRLWDKLLWSCISIGNSGVAVQGITPFDIALWDIKAKRANLSVSKLVGQRKDRVPCYNTTGGFLQDSIEEVIEHAHKVLEAGVGGIKIKVGQKDFMQDVKRVKALRKAIGDDVAIMVDANQQWDVSTALKAGRYLDEFNLVWLEEPVKAHDYKGHGRLSRSLETPIATGEMLTSFREGLPYFEERAFDVCQLDMPRIGGLTPFLNVLERCDENDLVLAPHYSMELHLPVTAMYGNDAWVEHFEWFEQVDLFNEKSVLDNGFMVVSDRLGFGLSFNETTVTKLLEDSSVIN</sequence>
<evidence type="ECO:0000313" key="6">
    <source>
        <dbReference type="Proteomes" id="UP001315967"/>
    </source>
</evidence>
<evidence type="ECO:0000313" key="5">
    <source>
        <dbReference type="EMBL" id="UUX34771.1"/>
    </source>
</evidence>
<evidence type="ECO:0000256" key="3">
    <source>
        <dbReference type="ARBA" id="ARBA00022842"/>
    </source>
</evidence>
<dbReference type="InterPro" id="IPR013341">
    <property type="entry name" value="Mandelate_racemase_N_dom"/>
</dbReference>
<dbReference type="InterPro" id="IPR029065">
    <property type="entry name" value="Enolase_C-like"/>
</dbReference>
<keyword evidence="3" id="KW-0460">Magnesium</keyword>
<dbReference type="SFLD" id="SFLDS00001">
    <property type="entry name" value="Enolase"/>
    <property type="match status" value="1"/>
</dbReference>
<dbReference type="InterPro" id="IPR013342">
    <property type="entry name" value="Mandelate_racemase_C"/>
</dbReference>
<protein>
    <submittedName>
        <fullName evidence="5">Mandelate racemase/muconate lactonizing enzyme family protein</fullName>
    </submittedName>
</protein>
<dbReference type="Pfam" id="PF02746">
    <property type="entry name" value="MR_MLE_N"/>
    <property type="match status" value="1"/>
</dbReference>
<dbReference type="PROSITE" id="PS00909">
    <property type="entry name" value="MR_MLE_2"/>
    <property type="match status" value="1"/>
</dbReference>
<keyword evidence="2" id="KW-0479">Metal-binding</keyword>
<reference evidence="5 6" key="1">
    <citation type="submission" date="2022-08" db="EMBL/GenBank/DDBJ databases">
        <title>Aerococcaceae sp. nov isolated from spoiled eye mask.</title>
        <authorList>
            <person name="Zhou G."/>
            <person name="Xie X.-B."/>
            <person name="Shi Q.-S."/>
            <person name="Wang Y.-S."/>
            <person name="Wen X."/>
            <person name="Peng H."/>
            <person name="Yang X.-J."/>
            <person name="Tao H.-B."/>
            <person name="Huang X.-M."/>
        </authorList>
    </citation>
    <scope>NUCLEOTIDE SEQUENCE [LARGE SCALE GENOMIC DNA]</scope>
    <source>
        <strain evidence="6">DM20194951</strain>
    </source>
</reference>
<dbReference type="Gene3D" id="3.30.390.10">
    <property type="entry name" value="Enolase-like, N-terminal domain"/>
    <property type="match status" value="1"/>
</dbReference>
<dbReference type="Proteomes" id="UP001315967">
    <property type="component" value="Chromosome"/>
</dbReference>
<dbReference type="InterPro" id="IPR018110">
    <property type="entry name" value="Mandel_Rmase/mucon_lact_enz_CS"/>
</dbReference>
<accession>A0ABY5P858</accession>
<evidence type="ECO:0000256" key="2">
    <source>
        <dbReference type="ARBA" id="ARBA00022723"/>
    </source>
</evidence>
<dbReference type="Gene3D" id="3.20.20.120">
    <property type="entry name" value="Enolase-like C-terminal domain"/>
    <property type="match status" value="1"/>
</dbReference>
<keyword evidence="6" id="KW-1185">Reference proteome</keyword>
<evidence type="ECO:0000256" key="1">
    <source>
        <dbReference type="ARBA" id="ARBA00001946"/>
    </source>
</evidence>
<dbReference type="PANTHER" id="PTHR13794">
    <property type="entry name" value="ENOLASE SUPERFAMILY, MANDELATE RACEMASE"/>
    <property type="match status" value="1"/>
</dbReference>
<proteinExistence type="predicted"/>
<gene>
    <name evidence="5" type="ORF">NRE15_03740</name>
</gene>
<dbReference type="SUPFAM" id="SSF54826">
    <property type="entry name" value="Enolase N-terminal domain-like"/>
    <property type="match status" value="1"/>
</dbReference>